<dbReference type="InterPro" id="IPR010998">
    <property type="entry name" value="Integrase_recombinase_N"/>
</dbReference>
<dbReference type="Gene3D" id="1.10.150.130">
    <property type="match status" value="1"/>
</dbReference>
<dbReference type="Pfam" id="PF02899">
    <property type="entry name" value="Phage_int_SAM_1"/>
    <property type="match status" value="1"/>
</dbReference>
<evidence type="ECO:0000313" key="4">
    <source>
        <dbReference type="EMBL" id="KGL66458.1"/>
    </source>
</evidence>
<sequence>MDQYPYQTAFHRELKAIGRAQMTIDAYDATLRQLFNYLEDQRPIYAHDPSANNVTETDVRAYLNWLRDEQDITLATFNKVLSQLSRYFRFLFTHQLIDNYPTLTIHGKATKPNQHLSTKWLLKLDDILADDHLQLYTRAVLFLSSRGYTVAEFLQPGFGDVWRSLQPKNAVERDFMKTFTAYIAPIQQLQNCQDIFLKQRLNREHPWISNAGLFKYLKADEEYLGFKLAPKYLHQSYILYEIAQHRDATPQELQTRLRLNPQSLLYYQRLLLRLK</sequence>
<dbReference type="InterPro" id="IPR004107">
    <property type="entry name" value="Integrase_SAM-like_N"/>
</dbReference>
<evidence type="ECO:0000259" key="3">
    <source>
        <dbReference type="PROSITE" id="PS51900"/>
    </source>
</evidence>
<reference evidence="4 5" key="1">
    <citation type="submission" date="2014-09" db="EMBL/GenBank/DDBJ databases">
        <title>Lactobacillus mucosae CRL573 Genome Sequencing.</title>
        <authorList>
            <person name="Bleckwedel J."/>
            <person name="Teran L.C."/>
            <person name="Bonacina J."/>
            <person name="Saavedra L."/>
            <person name="Mozzi F.B."/>
            <person name="Raya R.R."/>
        </authorList>
    </citation>
    <scope>NUCLEOTIDE SEQUENCE [LARGE SCALE GENOMIC DNA]</scope>
    <source>
        <strain evidence="4 5">CRL573</strain>
    </source>
</reference>
<evidence type="ECO:0000256" key="1">
    <source>
        <dbReference type="ARBA" id="ARBA00023125"/>
    </source>
</evidence>
<feature type="domain" description="Core-binding (CB)" evidence="3">
    <location>
        <begin position="1"/>
        <end position="92"/>
    </location>
</feature>
<name>A0A099YC94_LIMMU</name>
<dbReference type="GO" id="GO:0015074">
    <property type="term" value="P:DNA integration"/>
    <property type="evidence" value="ECO:0007669"/>
    <property type="project" value="InterPro"/>
</dbReference>
<proteinExistence type="predicted"/>
<dbReference type="SUPFAM" id="SSF56349">
    <property type="entry name" value="DNA breaking-rejoining enzymes"/>
    <property type="match status" value="1"/>
</dbReference>
<gene>
    <name evidence="4" type="ORF">LX03_08895</name>
</gene>
<protein>
    <submittedName>
        <fullName evidence="4">Recombinase XerD</fullName>
    </submittedName>
</protein>
<organism evidence="4 5">
    <name type="scientific">Limosilactobacillus mucosae</name>
    <name type="common">Lactobacillus mucosae</name>
    <dbReference type="NCBI Taxonomy" id="97478"/>
    <lineage>
        <taxon>Bacteria</taxon>
        <taxon>Bacillati</taxon>
        <taxon>Bacillota</taxon>
        <taxon>Bacilli</taxon>
        <taxon>Lactobacillales</taxon>
        <taxon>Lactobacillaceae</taxon>
        <taxon>Limosilactobacillus</taxon>
    </lineage>
</organism>
<evidence type="ECO:0000256" key="2">
    <source>
        <dbReference type="PROSITE-ProRule" id="PRU01248"/>
    </source>
</evidence>
<dbReference type="GO" id="GO:0003677">
    <property type="term" value="F:DNA binding"/>
    <property type="evidence" value="ECO:0007669"/>
    <property type="project" value="UniProtKB-UniRule"/>
</dbReference>
<dbReference type="EMBL" id="JROC01000036">
    <property type="protein sequence ID" value="KGL66458.1"/>
    <property type="molecule type" value="Genomic_DNA"/>
</dbReference>
<accession>A0A099YC94</accession>
<dbReference type="InterPro" id="IPR011010">
    <property type="entry name" value="DNA_brk_join_enz"/>
</dbReference>
<comment type="caution">
    <text evidence="4">The sequence shown here is derived from an EMBL/GenBank/DDBJ whole genome shotgun (WGS) entry which is preliminary data.</text>
</comment>
<dbReference type="PROSITE" id="PS51900">
    <property type="entry name" value="CB"/>
    <property type="match status" value="1"/>
</dbReference>
<evidence type="ECO:0000313" key="5">
    <source>
        <dbReference type="Proteomes" id="UP000030001"/>
    </source>
</evidence>
<keyword evidence="1 2" id="KW-0238">DNA-binding</keyword>
<dbReference type="Proteomes" id="UP000030001">
    <property type="component" value="Unassembled WGS sequence"/>
</dbReference>
<dbReference type="AlphaFoldDB" id="A0A099YC94"/>
<dbReference type="InterPro" id="IPR044068">
    <property type="entry name" value="CB"/>
</dbReference>